<dbReference type="SUPFAM" id="SSF50800">
    <property type="entry name" value="PK beta-barrel domain-like"/>
    <property type="match status" value="1"/>
</dbReference>
<dbReference type="GO" id="GO:0003824">
    <property type="term" value="F:catalytic activity"/>
    <property type="evidence" value="ECO:0007669"/>
    <property type="project" value="InterPro"/>
</dbReference>
<dbReference type="OrthoDB" id="17255at2759"/>
<dbReference type="GO" id="GO:0030170">
    <property type="term" value="F:pyridoxal phosphate binding"/>
    <property type="evidence" value="ECO:0007669"/>
    <property type="project" value="InterPro"/>
</dbReference>
<dbReference type="PROSITE" id="PS51340">
    <property type="entry name" value="MOSC"/>
    <property type="match status" value="1"/>
</dbReference>
<dbReference type="InParanoid" id="A0A2R5G5M9"/>
<evidence type="ECO:0000259" key="1">
    <source>
        <dbReference type="PROSITE" id="PS51340"/>
    </source>
</evidence>
<organism evidence="2 3">
    <name type="scientific">Hondaea fermentalgiana</name>
    <dbReference type="NCBI Taxonomy" id="2315210"/>
    <lineage>
        <taxon>Eukaryota</taxon>
        <taxon>Sar</taxon>
        <taxon>Stramenopiles</taxon>
        <taxon>Bigyra</taxon>
        <taxon>Labyrinthulomycetes</taxon>
        <taxon>Thraustochytrida</taxon>
        <taxon>Thraustochytriidae</taxon>
        <taxon>Hondaea</taxon>
    </lineage>
</organism>
<evidence type="ECO:0000313" key="2">
    <source>
        <dbReference type="EMBL" id="GBG26346.1"/>
    </source>
</evidence>
<dbReference type="InterPro" id="IPR005302">
    <property type="entry name" value="MoCF_Sase_C"/>
</dbReference>
<dbReference type="InterPro" id="IPR011037">
    <property type="entry name" value="Pyrv_Knase-like_insert_dom_sf"/>
</dbReference>
<dbReference type="Pfam" id="PF03476">
    <property type="entry name" value="MOSC_N"/>
    <property type="match status" value="1"/>
</dbReference>
<dbReference type="EMBL" id="BEYU01000020">
    <property type="protein sequence ID" value="GBG26346.1"/>
    <property type="molecule type" value="Genomic_DNA"/>
</dbReference>
<dbReference type="Pfam" id="PF03473">
    <property type="entry name" value="MOSC"/>
    <property type="match status" value="1"/>
</dbReference>
<feature type="domain" description="MOSC" evidence="1">
    <location>
        <begin position="151"/>
        <end position="348"/>
    </location>
</feature>
<protein>
    <submittedName>
        <fullName evidence="2">Molybdenum cofactor sulfurase</fullName>
    </submittedName>
</protein>
<evidence type="ECO:0000313" key="3">
    <source>
        <dbReference type="Proteomes" id="UP000241890"/>
    </source>
</evidence>
<dbReference type="AlphaFoldDB" id="A0A2R5G5M9"/>
<proteinExistence type="predicted"/>
<sequence>MFRKALGKRKKYLGFDTKQRKQLEQGQSIGRVASIHIHPFKSCRPVARESVRLTKNGLEFDRVVMAVNAKNVPVSQRMRPELARIDVDCSVEDNTVTLSPPSSTGLEPLRLCLTHVETDKESAEDIDMHGAVGKCVSFGREASIWINSCLTKLSGRHTEGYRLMCMLKGSLRKPHHTFARALLPNSHHEDGLLLGDLAPFSLVSQASLATLKREMPDAERRDAVDINCFRANVVIETSPELAFVEDHAATLQIGDYSMRVVGPTFRCVETTVDQKTGEAGFRKGLRKAEPLATLKQLRPGGLRFGISGFFPTGAGGSKGFAPLFGIYLGADDPSVSGTIRVGDEVTLKCLKKDPSIISKLVNCALLAFGLDSSYLL</sequence>
<comment type="caution">
    <text evidence="2">The sequence shown here is derived from an EMBL/GenBank/DDBJ whole genome shotgun (WGS) entry which is preliminary data.</text>
</comment>
<accession>A0A2R5G5M9</accession>
<reference evidence="2 3" key="1">
    <citation type="submission" date="2017-12" db="EMBL/GenBank/DDBJ databases">
        <title>Sequencing, de novo assembly and annotation of complete genome of a new Thraustochytrid species, strain FCC1311.</title>
        <authorList>
            <person name="Sedici K."/>
            <person name="Godart F."/>
            <person name="Aiese Cigliano R."/>
            <person name="Sanseverino W."/>
            <person name="Barakat M."/>
            <person name="Ortet P."/>
            <person name="Marechal E."/>
            <person name="Cagnac O."/>
            <person name="Amato A."/>
        </authorList>
    </citation>
    <scope>NUCLEOTIDE SEQUENCE [LARGE SCALE GENOMIC DNA]</scope>
</reference>
<name>A0A2R5G5M9_9STRA</name>
<dbReference type="SUPFAM" id="SSF141673">
    <property type="entry name" value="MOSC N-terminal domain-like"/>
    <property type="match status" value="1"/>
</dbReference>
<keyword evidence="3" id="KW-1185">Reference proteome</keyword>
<dbReference type="Proteomes" id="UP000241890">
    <property type="component" value="Unassembled WGS sequence"/>
</dbReference>
<dbReference type="InterPro" id="IPR005303">
    <property type="entry name" value="MOCOS_middle"/>
</dbReference>
<dbReference type="GO" id="GO:0030151">
    <property type="term" value="F:molybdenum ion binding"/>
    <property type="evidence" value="ECO:0007669"/>
    <property type="project" value="InterPro"/>
</dbReference>
<gene>
    <name evidence="2" type="ORF">FCC1311_025672</name>
</gene>